<dbReference type="EMBL" id="AWSE01000007">
    <property type="protein sequence ID" value="ERH25850.1"/>
    <property type="molecule type" value="Genomic_DNA"/>
</dbReference>
<accession>U1QDQ1</accession>
<feature type="compositionally biased region" description="Low complexity" evidence="2">
    <location>
        <begin position="297"/>
        <end position="307"/>
    </location>
</feature>
<reference evidence="3 4" key="1">
    <citation type="submission" date="2013-08" db="EMBL/GenBank/DDBJ databases">
        <authorList>
            <person name="Weinstock G."/>
            <person name="Sodergren E."/>
            <person name="Wylie T."/>
            <person name="Fulton L."/>
            <person name="Fulton R."/>
            <person name="Fronick C."/>
            <person name="O'Laughlin M."/>
            <person name="Godfrey J."/>
            <person name="Miner T."/>
            <person name="Herter B."/>
            <person name="Appelbaum E."/>
            <person name="Cordes M."/>
            <person name="Lek S."/>
            <person name="Wollam A."/>
            <person name="Pepin K.H."/>
            <person name="Palsikar V.B."/>
            <person name="Mitreva M."/>
            <person name="Wilson R.K."/>
        </authorList>
    </citation>
    <scope>NUCLEOTIDE SEQUENCE [LARGE SCALE GENOMIC DNA]</scope>
    <source>
        <strain evidence="3 4">F0542</strain>
    </source>
</reference>
<evidence type="ECO:0000256" key="2">
    <source>
        <dbReference type="SAM" id="MobiDB-lite"/>
    </source>
</evidence>
<keyword evidence="1" id="KW-1133">Transmembrane helix</keyword>
<dbReference type="PANTHER" id="PTHR33269:SF19">
    <property type="entry name" value="NADH-QUINONE OXIDOREDUCTASE SUBUNIT J"/>
    <property type="match status" value="1"/>
</dbReference>
<comment type="catalytic activity">
    <reaction evidence="1">
        <text>a quinone + NADH + 5 H(+)(in) = a quinol + NAD(+) + 4 H(+)(out)</text>
        <dbReference type="Rhea" id="RHEA:57888"/>
        <dbReference type="ChEBI" id="CHEBI:15378"/>
        <dbReference type="ChEBI" id="CHEBI:24646"/>
        <dbReference type="ChEBI" id="CHEBI:57540"/>
        <dbReference type="ChEBI" id="CHEBI:57945"/>
        <dbReference type="ChEBI" id="CHEBI:132124"/>
    </reaction>
</comment>
<dbReference type="Gene3D" id="1.20.120.1200">
    <property type="entry name" value="NADH-ubiquinone/plastoquinone oxidoreductase chain 6, subunit NuoJ"/>
    <property type="match status" value="1"/>
</dbReference>
<dbReference type="PANTHER" id="PTHR33269">
    <property type="entry name" value="NADH-UBIQUINONE OXIDOREDUCTASE CHAIN 6"/>
    <property type="match status" value="1"/>
</dbReference>
<dbReference type="Proteomes" id="UP000016536">
    <property type="component" value="Unassembled WGS sequence"/>
</dbReference>
<dbReference type="PATRIC" id="fig|1321818.3.peg.99"/>
<comment type="similarity">
    <text evidence="1">Belongs to the complex I subunit 6 family.</text>
</comment>
<evidence type="ECO:0000256" key="1">
    <source>
        <dbReference type="RuleBase" id="RU004429"/>
    </source>
</evidence>
<keyword evidence="1" id="KW-0812">Transmembrane</keyword>
<comment type="caution">
    <text evidence="3">The sequence shown here is derived from an EMBL/GenBank/DDBJ whole genome shotgun (WGS) entry which is preliminary data.</text>
</comment>
<dbReference type="AlphaFoldDB" id="U1QDQ1"/>
<dbReference type="InterPro" id="IPR042106">
    <property type="entry name" value="Nuo/plastoQ_OxRdtase_6_NuoJ"/>
</dbReference>
<dbReference type="InterPro" id="IPR001457">
    <property type="entry name" value="NADH_UbQ/plastoQ_OxRdtase_su6"/>
</dbReference>
<evidence type="ECO:0000313" key="4">
    <source>
        <dbReference type="Proteomes" id="UP000016536"/>
    </source>
</evidence>
<feature type="region of interest" description="Disordered" evidence="2">
    <location>
        <begin position="277"/>
        <end position="339"/>
    </location>
</feature>
<keyword evidence="1" id="KW-0874">Quinone</keyword>
<keyword evidence="4" id="KW-1185">Reference proteome</keyword>
<keyword evidence="1" id="KW-0472">Membrane</keyword>
<dbReference type="EC" id="7.1.1.-" evidence="1"/>
<gene>
    <name evidence="3" type="ORF">HMPREF1979_00127</name>
</gene>
<name>U1QDQ1_9ACTO</name>
<dbReference type="HOGENOM" id="CLU_067307_0_0_11"/>
<dbReference type="GO" id="GO:0005886">
    <property type="term" value="C:plasma membrane"/>
    <property type="evidence" value="ECO:0007669"/>
    <property type="project" value="UniProtKB-SubCell"/>
</dbReference>
<feature type="transmembrane region" description="Helical" evidence="1">
    <location>
        <begin position="118"/>
        <end position="140"/>
    </location>
</feature>
<sequence length="339" mass="34664">MRSLLLPGAVSAFAPALPTDLTQDGHLGLGEAIVFMVVALVTVACGIGILIAKRAVTAAINMIGIMISLAVLYIVNESPFMGITQVVVYTGAVMTLVLFVIMLVGVGGDEPVGAAGSVMRRPLLILLGLGLAGVLTAVVWRTVFPTPAGLKDGAKAAPDLLAVTLYNDHVVTMELTAILLIVAAVGALTLTHRQRIRARLGQRRMAANKMQAYASKGVHPGQKPMPGVYASTNSAAAPALGANGEVVEGSVPRVLRARGQGLELSDVSPEMGLAQRSGKIVSRQGGADAVGGTGRSGMPAMPGAAAPTVKQPVLGDDDSRPTGSADSVDSAAPEQKEEK</sequence>
<dbReference type="NCBIfam" id="NF005165">
    <property type="entry name" value="PRK06638.1-5"/>
    <property type="match status" value="1"/>
</dbReference>
<dbReference type="Pfam" id="PF00499">
    <property type="entry name" value="Oxidored_q3"/>
    <property type="match status" value="1"/>
</dbReference>
<comment type="subcellular location">
    <subcellularLocation>
        <location evidence="1">Cell membrane</location>
        <topology evidence="1">Multi-pass membrane protein</topology>
    </subcellularLocation>
</comment>
<feature type="transmembrane region" description="Helical" evidence="1">
    <location>
        <begin position="58"/>
        <end position="75"/>
    </location>
</feature>
<dbReference type="RefSeq" id="WP_021608094.1">
    <property type="nucleotide sequence ID" value="NZ_KE951850.1"/>
</dbReference>
<keyword evidence="1" id="KW-1003">Cell membrane</keyword>
<dbReference type="GO" id="GO:0008137">
    <property type="term" value="F:NADH dehydrogenase (ubiquinone) activity"/>
    <property type="evidence" value="ECO:0007669"/>
    <property type="project" value="UniProtKB-UniRule"/>
</dbReference>
<feature type="transmembrane region" description="Helical" evidence="1">
    <location>
        <begin position="87"/>
        <end position="106"/>
    </location>
</feature>
<evidence type="ECO:0000313" key="3">
    <source>
        <dbReference type="EMBL" id="ERH25850.1"/>
    </source>
</evidence>
<proteinExistence type="inferred from homology"/>
<organism evidence="3 4">
    <name type="scientific">Actinomyces johnsonii F0542</name>
    <dbReference type="NCBI Taxonomy" id="1321818"/>
    <lineage>
        <taxon>Bacteria</taxon>
        <taxon>Bacillati</taxon>
        <taxon>Actinomycetota</taxon>
        <taxon>Actinomycetes</taxon>
        <taxon>Actinomycetales</taxon>
        <taxon>Actinomycetaceae</taxon>
        <taxon>Actinomyces</taxon>
    </lineage>
</organism>
<keyword evidence="1" id="KW-0520">NAD</keyword>
<feature type="transmembrane region" description="Helical" evidence="1">
    <location>
        <begin position="28"/>
        <end position="51"/>
    </location>
</feature>
<feature type="transmembrane region" description="Helical" evidence="1">
    <location>
        <begin position="170"/>
        <end position="190"/>
    </location>
</feature>
<dbReference type="GO" id="GO:0048038">
    <property type="term" value="F:quinone binding"/>
    <property type="evidence" value="ECO:0007669"/>
    <property type="project" value="UniProtKB-UniRule"/>
</dbReference>
<protein>
    <recommendedName>
        <fullName evidence="1">NADH-quinone oxidoreductase subunit J</fullName>
        <ecNumber evidence="1">7.1.1.-</ecNumber>
    </recommendedName>
</protein>
<keyword evidence="3" id="KW-0830">Ubiquinone</keyword>
<comment type="function">
    <text evidence="1">NDH-1 shuttles electrons from NADH, via FMN and iron-sulfur (Fe-S) centers, to quinones in the respiratory chain. Couples the redox reaction to proton translocation (for every two electrons transferred, four hydrogen ions are translocated across the cytoplasmic membrane), and thus conserves the redox energy in a proton gradient.</text>
</comment>